<evidence type="ECO:0000259" key="4">
    <source>
        <dbReference type="SMART" id="SM00062"/>
    </source>
</evidence>
<dbReference type="GO" id="GO:0051470">
    <property type="term" value="P:ectoine transmembrane transport"/>
    <property type="evidence" value="ECO:0007669"/>
    <property type="project" value="InterPro"/>
</dbReference>
<dbReference type="EMBL" id="UWPJ01000026">
    <property type="protein sequence ID" value="VCU71283.1"/>
    <property type="molecule type" value="Genomic_DNA"/>
</dbReference>
<evidence type="ECO:0000256" key="2">
    <source>
        <dbReference type="SAM" id="MobiDB-lite"/>
    </source>
</evidence>
<dbReference type="InterPro" id="IPR014337">
    <property type="entry name" value="Ectoine_EhuB"/>
</dbReference>
<feature type="chain" id="PRO_5018059752" evidence="3">
    <location>
        <begin position="28"/>
        <end position="327"/>
    </location>
</feature>
<organism evidence="5 6">
    <name type="scientific">Pigmentiphaga humi</name>
    <dbReference type="NCBI Taxonomy" id="2478468"/>
    <lineage>
        <taxon>Bacteria</taxon>
        <taxon>Pseudomonadati</taxon>
        <taxon>Pseudomonadota</taxon>
        <taxon>Betaproteobacteria</taxon>
        <taxon>Burkholderiales</taxon>
        <taxon>Alcaligenaceae</taxon>
        <taxon>Pigmentiphaga</taxon>
    </lineage>
</organism>
<feature type="region of interest" description="Disordered" evidence="2">
    <location>
        <begin position="299"/>
        <end position="327"/>
    </location>
</feature>
<dbReference type="RefSeq" id="WP_124080747.1">
    <property type="nucleotide sequence ID" value="NZ_UWPJ01000026.1"/>
</dbReference>
<dbReference type="Gene3D" id="3.40.190.10">
    <property type="entry name" value="Periplasmic binding protein-like II"/>
    <property type="match status" value="2"/>
</dbReference>
<dbReference type="SUPFAM" id="SSF53850">
    <property type="entry name" value="Periplasmic binding protein-like II"/>
    <property type="match status" value="1"/>
</dbReference>
<reference evidence="5 6" key="1">
    <citation type="submission" date="2018-10" db="EMBL/GenBank/DDBJ databases">
        <authorList>
            <person name="Criscuolo A."/>
        </authorList>
    </citation>
    <scope>NUCLEOTIDE SEQUENCE [LARGE SCALE GENOMIC DNA]</scope>
    <source>
        <strain evidence="5">DnA1</strain>
    </source>
</reference>
<proteinExistence type="predicted"/>
<dbReference type="Proteomes" id="UP000277294">
    <property type="component" value="Unassembled WGS sequence"/>
</dbReference>
<name>A0A3P4B4T2_9BURK</name>
<dbReference type="Pfam" id="PF00497">
    <property type="entry name" value="SBP_bac_3"/>
    <property type="match status" value="1"/>
</dbReference>
<dbReference type="GO" id="GO:0033294">
    <property type="term" value="F:ectoine binding"/>
    <property type="evidence" value="ECO:0007669"/>
    <property type="project" value="InterPro"/>
</dbReference>
<dbReference type="PANTHER" id="PTHR35936:SF17">
    <property type="entry name" value="ARGININE-BINDING EXTRACELLULAR PROTEIN ARTP"/>
    <property type="match status" value="1"/>
</dbReference>
<evidence type="ECO:0000313" key="6">
    <source>
        <dbReference type="Proteomes" id="UP000277294"/>
    </source>
</evidence>
<evidence type="ECO:0000313" key="5">
    <source>
        <dbReference type="EMBL" id="VCU71283.1"/>
    </source>
</evidence>
<dbReference type="OrthoDB" id="9768183at2"/>
<evidence type="ECO:0000256" key="3">
    <source>
        <dbReference type="SAM" id="SignalP"/>
    </source>
</evidence>
<dbReference type="AlphaFoldDB" id="A0A3P4B4T2"/>
<sequence length="327" mass="33970">MPFGQATIRARVLAGILALGAGIPAGAGYAQDAAPDAGAQDSLERARQSGRLRVGYANEAPFAYMDSRAGKLTGEAPEIARKVLARLGIDEVEGVLTEFGALIPGLLAGRFDMIAAGMYVLPERCRQIAFSNPTYGVGDGFLQRTDNPLQLRSYAEAAADPGARVGVVVGAVQNDYAARAGVPAARVVVFPDVVSAVEGVMAGRADVYAATALTINYVLTKVPDWDIEKVARFVQPTEAGQSVRGYGAFGFRKQDEALRQAFDRELAGFIGSPEHQALVAPFGFTQGELPGDVTAAQLCGASDEAPDAQAPAGGLEEDGEAAGNTAP</sequence>
<keyword evidence="1 3" id="KW-0732">Signal</keyword>
<dbReference type="InterPro" id="IPR001638">
    <property type="entry name" value="Solute-binding_3/MltF_N"/>
</dbReference>
<evidence type="ECO:0000256" key="1">
    <source>
        <dbReference type="ARBA" id="ARBA00022729"/>
    </source>
</evidence>
<dbReference type="NCBIfam" id="TIGR02995">
    <property type="entry name" value="ectoine_ehuB"/>
    <property type="match status" value="1"/>
</dbReference>
<dbReference type="SMART" id="SM00062">
    <property type="entry name" value="PBPb"/>
    <property type="match status" value="1"/>
</dbReference>
<dbReference type="PANTHER" id="PTHR35936">
    <property type="entry name" value="MEMBRANE-BOUND LYTIC MUREIN TRANSGLYCOSYLASE F"/>
    <property type="match status" value="1"/>
</dbReference>
<protein>
    <submittedName>
        <fullName evidence="5">Putative amino-acid ABC transporter-binding protein</fullName>
    </submittedName>
</protein>
<feature type="domain" description="Solute-binding protein family 3/N-terminal" evidence="4">
    <location>
        <begin position="51"/>
        <end position="286"/>
    </location>
</feature>
<keyword evidence="6" id="KW-1185">Reference proteome</keyword>
<gene>
    <name evidence="5" type="ORF">PIGHUM_03364</name>
</gene>
<feature type="signal peptide" evidence="3">
    <location>
        <begin position="1"/>
        <end position="27"/>
    </location>
</feature>
<accession>A0A3P4B4T2</accession>